<organism evidence="2 3">
    <name type="scientific">Mycolicibacterium sphagni</name>
    <dbReference type="NCBI Taxonomy" id="1786"/>
    <lineage>
        <taxon>Bacteria</taxon>
        <taxon>Bacillati</taxon>
        <taxon>Actinomycetota</taxon>
        <taxon>Actinomycetes</taxon>
        <taxon>Mycobacteriales</taxon>
        <taxon>Mycobacteriaceae</taxon>
        <taxon>Mycolicibacterium</taxon>
    </lineage>
</organism>
<accession>A0ABX2JXI0</accession>
<comment type="caution">
    <text evidence="2">The sequence shown here is derived from an EMBL/GenBank/DDBJ whole genome shotgun (WGS) entry which is preliminary data.</text>
</comment>
<gene>
    <name evidence="2" type="ORF">FEG63_22695</name>
</gene>
<feature type="transmembrane region" description="Helical" evidence="1">
    <location>
        <begin position="44"/>
        <end position="61"/>
    </location>
</feature>
<reference evidence="2 3" key="1">
    <citation type="submission" date="2019-05" db="EMBL/GenBank/DDBJ databases">
        <title>Mycolicibacterium sphagni ENV482 genome assembly.</title>
        <authorList>
            <person name="Chen W."/>
            <person name="Faulkner N.W."/>
            <person name="Hyman M.R."/>
        </authorList>
    </citation>
    <scope>NUCLEOTIDE SEQUENCE [LARGE SCALE GENOMIC DNA]</scope>
    <source>
        <strain evidence="2 3">ENV482</strain>
    </source>
</reference>
<keyword evidence="1" id="KW-0472">Membrane</keyword>
<dbReference type="EMBL" id="VBSB01000015">
    <property type="protein sequence ID" value="NTY62351.1"/>
    <property type="molecule type" value="Genomic_DNA"/>
</dbReference>
<evidence type="ECO:0000256" key="1">
    <source>
        <dbReference type="SAM" id="Phobius"/>
    </source>
</evidence>
<protein>
    <submittedName>
        <fullName evidence="2">Uncharacterized protein</fullName>
    </submittedName>
</protein>
<sequence>MIGRIRAFGAFWYGFVVGDDWRVAVGVIAALAITRLLSRVTTLPTWWIAVVAVAALLALSIRRAIRRRPNMVQTAPR</sequence>
<keyword evidence="1" id="KW-1133">Transmembrane helix</keyword>
<keyword evidence="1" id="KW-0812">Transmembrane</keyword>
<evidence type="ECO:0000313" key="3">
    <source>
        <dbReference type="Proteomes" id="UP000708347"/>
    </source>
</evidence>
<keyword evidence="3" id="KW-1185">Reference proteome</keyword>
<proteinExistence type="predicted"/>
<feature type="transmembrane region" description="Helical" evidence="1">
    <location>
        <begin position="21"/>
        <end position="38"/>
    </location>
</feature>
<name>A0ABX2JXI0_9MYCO</name>
<dbReference type="RefSeq" id="WP_174400066.1">
    <property type="nucleotide sequence ID" value="NZ_VBSB01000015.1"/>
</dbReference>
<evidence type="ECO:0000313" key="2">
    <source>
        <dbReference type="EMBL" id="NTY62351.1"/>
    </source>
</evidence>
<dbReference type="Proteomes" id="UP000708347">
    <property type="component" value="Unassembled WGS sequence"/>
</dbReference>